<comment type="caution">
    <text evidence="1">The sequence shown here is derived from an EMBL/GenBank/DDBJ whole genome shotgun (WGS) entry which is preliminary data.</text>
</comment>
<keyword evidence="2" id="KW-1185">Reference proteome</keyword>
<evidence type="ECO:0000313" key="2">
    <source>
        <dbReference type="Proteomes" id="UP001239111"/>
    </source>
</evidence>
<feature type="non-terminal residue" evidence="1">
    <location>
        <position position="445"/>
    </location>
</feature>
<evidence type="ECO:0000313" key="1">
    <source>
        <dbReference type="EMBL" id="KAJ8680625.1"/>
    </source>
</evidence>
<reference evidence="1" key="1">
    <citation type="submission" date="2023-04" db="EMBL/GenBank/DDBJ databases">
        <title>A chromosome-level genome assembly of the parasitoid wasp Eretmocerus hayati.</title>
        <authorList>
            <person name="Zhong Y."/>
            <person name="Liu S."/>
            <person name="Liu Y."/>
        </authorList>
    </citation>
    <scope>NUCLEOTIDE SEQUENCE</scope>
    <source>
        <strain evidence="1">ZJU_SS_LIU_2023</strain>
    </source>
</reference>
<name>A0ACC2PFU3_9HYME</name>
<proteinExistence type="predicted"/>
<organism evidence="1 2">
    <name type="scientific">Eretmocerus hayati</name>
    <dbReference type="NCBI Taxonomy" id="131215"/>
    <lineage>
        <taxon>Eukaryota</taxon>
        <taxon>Metazoa</taxon>
        <taxon>Ecdysozoa</taxon>
        <taxon>Arthropoda</taxon>
        <taxon>Hexapoda</taxon>
        <taxon>Insecta</taxon>
        <taxon>Pterygota</taxon>
        <taxon>Neoptera</taxon>
        <taxon>Endopterygota</taxon>
        <taxon>Hymenoptera</taxon>
        <taxon>Apocrita</taxon>
        <taxon>Proctotrupomorpha</taxon>
        <taxon>Chalcidoidea</taxon>
        <taxon>Aphelinidae</taxon>
        <taxon>Aphelininae</taxon>
        <taxon>Eretmocerus</taxon>
    </lineage>
</organism>
<dbReference type="Proteomes" id="UP001239111">
    <property type="component" value="Chromosome 2"/>
</dbReference>
<protein>
    <submittedName>
        <fullName evidence="1">Uncharacterized protein</fullName>
    </submittedName>
</protein>
<dbReference type="EMBL" id="CM056742">
    <property type="protein sequence ID" value="KAJ8680625.1"/>
    <property type="molecule type" value="Genomic_DNA"/>
</dbReference>
<accession>A0ACC2PFU3</accession>
<sequence length="445" mass="50697">MNWCPRVRTQKLERQEDKLTISNELNISYYGNIVPRTPTESSHSVSTNQNQPRDGVSDELSSRLARKRPGDEPKEPGTLTSNGPHRCQICNKSFSRKSNLERHNKIHTGERKWSCWHCGLCFREKQNLERHFRAMHENSKIDRSRPNGARQYNRKDVSNGDMKQHESSYACELCDASFTSERSFQNHMDTHLNTNICHPSTSQGSNKCRDGSVLFSCEICHKAFKTKQYLLDHTRTHTGEKPFECSTCGKTFSDKSNLRKHEKLHDVTSVAREQKTSICPSCGKGFTLKHNMVRHCIRMHSNEEPIACYICDRLFDRRIDLENHIDQQHTEEKSFSCDICGSSFIRRCNWSKHMETVHCSPSSTSSQNPEYRLNLENCPSTSGTHASASSSEHSVHCGPEESVGSSDHSEEIPSSVTEGHQQDCAGQLENTESMVDGENSRIIDD</sequence>
<gene>
    <name evidence="1" type="ORF">QAD02_016412</name>
</gene>